<dbReference type="Proteomes" id="UP001239111">
    <property type="component" value="Chromosome 2"/>
</dbReference>
<organism evidence="1 2">
    <name type="scientific">Eretmocerus hayati</name>
    <dbReference type="NCBI Taxonomy" id="131215"/>
    <lineage>
        <taxon>Eukaryota</taxon>
        <taxon>Metazoa</taxon>
        <taxon>Ecdysozoa</taxon>
        <taxon>Arthropoda</taxon>
        <taxon>Hexapoda</taxon>
        <taxon>Insecta</taxon>
        <taxon>Pterygota</taxon>
        <taxon>Neoptera</taxon>
        <taxon>Endopterygota</taxon>
        <taxon>Hymenoptera</taxon>
        <taxon>Apocrita</taxon>
        <taxon>Proctotrupomorpha</taxon>
        <taxon>Chalcidoidea</taxon>
        <taxon>Aphelinidae</taxon>
        <taxon>Aphelininae</taxon>
        <taxon>Eretmocerus</taxon>
    </lineage>
</organism>
<comment type="caution">
    <text evidence="1">The sequence shown here is derived from an EMBL/GenBank/DDBJ whole genome shotgun (WGS) entry which is preliminary data.</text>
</comment>
<protein>
    <submittedName>
        <fullName evidence="1">Uncharacterized protein</fullName>
    </submittedName>
</protein>
<name>A0ACC2NZB0_9HYME</name>
<proteinExistence type="predicted"/>
<gene>
    <name evidence="1" type="ORF">QAD02_012293</name>
</gene>
<reference evidence="1" key="1">
    <citation type="submission" date="2023-04" db="EMBL/GenBank/DDBJ databases">
        <title>A chromosome-level genome assembly of the parasitoid wasp Eretmocerus hayati.</title>
        <authorList>
            <person name="Zhong Y."/>
            <person name="Liu S."/>
            <person name="Liu Y."/>
        </authorList>
    </citation>
    <scope>NUCLEOTIDE SEQUENCE</scope>
    <source>
        <strain evidence="1">ZJU_SS_LIU_2023</strain>
    </source>
</reference>
<keyword evidence="2" id="KW-1185">Reference proteome</keyword>
<sequence>MDIPRNPKEKFLADLKALIDQSNNVIKNTCDYLGWDLDKIQEKHDRYIFCPFDEGHWMPKESLEKHLQTCEWKALGYTKECVPLTESFLPPNNPSTLKFDTELQQKVLGEAREKCPNSKISVTERFIPQTSDRLFSDFTTDERRAMYDYVVANTVAPDIGEDIADINKPSDTSEDKQSKTMLELLAQERNLKRRRAKYKGVHTNKKSHTEILREIIEQQLEMFKEHLAEKFGTSFPNDDGAAENKSTASSEKRLFKDRESSRNNPTHGRFYDENPSPRLSQVDRKDGHSNSHKDRYSRSADGHRSRDRDRHCHRSDEDYNNFHEADSLRQGDPIYSK</sequence>
<evidence type="ECO:0000313" key="1">
    <source>
        <dbReference type="EMBL" id="KAJ8676506.1"/>
    </source>
</evidence>
<accession>A0ACC2NZB0</accession>
<evidence type="ECO:0000313" key="2">
    <source>
        <dbReference type="Proteomes" id="UP001239111"/>
    </source>
</evidence>
<dbReference type="EMBL" id="CM056742">
    <property type="protein sequence ID" value="KAJ8676506.1"/>
    <property type="molecule type" value="Genomic_DNA"/>
</dbReference>